<dbReference type="CDD" id="cd04301">
    <property type="entry name" value="NAT_SF"/>
    <property type="match status" value="1"/>
</dbReference>
<gene>
    <name evidence="4" type="ORF">F936_02745</name>
</gene>
<evidence type="ECO:0000256" key="1">
    <source>
        <dbReference type="ARBA" id="ARBA00022679"/>
    </source>
</evidence>
<dbReference type="InterPro" id="IPR000182">
    <property type="entry name" value="GNAT_dom"/>
</dbReference>
<evidence type="ECO:0000259" key="3">
    <source>
        <dbReference type="PROSITE" id="PS51186"/>
    </source>
</evidence>
<dbReference type="PROSITE" id="PS51186">
    <property type="entry name" value="GNAT"/>
    <property type="match status" value="1"/>
</dbReference>
<organism evidence="4 5">
    <name type="scientific">Acinetobacter calcoaceticus DSM 30006 = CIP 81.8</name>
    <dbReference type="NCBI Taxonomy" id="981331"/>
    <lineage>
        <taxon>Bacteria</taxon>
        <taxon>Pseudomonadati</taxon>
        <taxon>Pseudomonadota</taxon>
        <taxon>Gammaproteobacteria</taxon>
        <taxon>Moraxellales</taxon>
        <taxon>Moraxellaceae</taxon>
        <taxon>Acinetobacter</taxon>
        <taxon>Acinetobacter calcoaceticus/baumannii complex</taxon>
    </lineage>
</organism>
<sequence>MKVNIRTAKWEDTQAICNLLKQMGYPQPLALIQEKFEILHSDPKSQILIAEEENKICGFLSLYFIPQIALKGDFAKVCYLCVDENIRSKGVGHLLLQQAEQLARQRGCDRMELHSGEQRTLAHQFYLREGYVDSPKYFRKKLN</sequence>
<evidence type="ECO:0000313" key="5">
    <source>
        <dbReference type="Proteomes" id="UP000013024"/>
    </source>
</evidence>
<proteinExistence type="predicted"/>
<dbReference type="InterPro" id="IPR050832">
    <property type="entry name" value="Bact_Acetyltransf"/>
</dbReference>
<evidence type="ECO:0000313" key="4">
    <source>
        <dbReference type="EMBL" id="ENV99659.1"/>
    </source>
</evidence>
<protein>
    <recommendedName>
        <fullName evidence="3">N-acetyltransferase domain-containing protein</fullName>
    </recommendedName>
</protein>
<dbReference type="Gene3D" id="3.40.630.30">
    <property type="match status" value="1"/>
</dbReference>
<dbReference type="PANTHER" id="PTHR43877">
    <property type="entry name" value="AMINOALKYLPHOSPHONATE N-ACETYLTRANSFERASE-RELATED-RELATED"/>
    <property type="match status" value="1"/>
</dbReference>
<dbReference type="EMBL" id="APQI01000004">
    <property type="protein sequence ID" value="ENV99659.1"/>
    <property type="molecule type" value="Genomic_DNA"/>
</dbReference>
<evidence type="ECO:0000256" key="2">
    <source>
        <dbReference type="ARBA" id="ARBA00023315"/>
    </source>
</evidence>
<reference evidence="4 5" key="1">
    <citation type="submission" date="2013-02" db="EMBL/GenBank/DDBJ databases">
        <title>The Genome Sequence of Acinetobacter calcoaceticus CIP 81.8.</title>
        <authorList>
            <consortium name="The Broad Institute Genome Sequencing Platform"/>
            <consortium name="The Broad Institute Genome Sequencing Center for Infectious Disease"/>
            <person name="Cerqueira G."/>
            <person name="Feldgarden M."/>
            <person name="Courvalin P."/>
            <person name="Perichon B."/>
            <person name="Grillot-Courvalin C."/>
            <person name="Clermont D."/>
            <person name="Rocha E."/>
            <person name="Yoon E.-J."/>
            <person name="Nemec A."/>
            <person name="Walker B."/>
            <person name="Young S.K."/>
            <person name="Zeng Q."/>
            <person name="Gargeya S."/>
            <person name="Fitzgerald M."/>
            <person name="Haas B."/>
            <person name="Abouelleil A."/>
            <person name="Alvarado L."/>
            <person name="Arachchi H.M."/>
            <person name="Berlin A.M."/>
            <person name="Chapman S.B."/>
            <person name="Dewar J."/>
            <person name="Goldberg J."/>
            <person name="Griggs A."/>
            <person name="Gujja S."/>
            <person name="Hansen M."/>
            <person name="Howarth C."/>
            <person name="Imamovic A."/>
            <person name="Larimer J."/>
            <person name="McCowan C."/>
            <person name="Murphy C."/>
            <person name="Neiman D."/>
            <person name="Pearson M."/>
            <person name="Priest M."/>
            <person name="Roberts A."/>
            <person name="Saif S."/>
            <person name="Shea T."/>
            <person name="Sisk P."/>
            <person name="Sykes S."/>
            <person name="Wortman J."/>
            <person name="Nusbaum C."/>
            <person name="Birren B."/>
        </authorList>
    </citation>
    <scope>NUCLEOTIDE SEQUENCE [LARGE SCALE GENOMIC DNA]</scope>
    <source>
        <strain evidence="4 5">CIP 81.8</strain>
    </source>
</reference>
<comment type="caution">
    <text evidence="4">The sequence shown here is derived from an EMBL/GenBank/DDBJ whole genome shotgun (WGS) entry which is preliminary data.</text>
</comment>
<keyword evidence="5" id="KW-1185">Reference proteome</keyword>
<dbReference type="InterPro" id="IPR016181">
    <property type="entry name" value="Acyl_CoA_acyltransferase"/>
</dbReference>
<dbReference type="Proteomes" id="UP000013024">
    <property type="component" value="Unassembled WGS sequence"/>
</dbReference>
<dbReference type="Pfam" id="PF00583">
    <property type="entry name" value="Acetyltransf_1"/>
    <property type="match status" value="1"/>
</dbReference>
<keyword evidence="2" id="KW-0012">Acyltransferase</keyword>
<accession>A0ABN0K871</accession>
<feature type="domain" description="N-acetyltransferase" evidence="3">
    <location>
        <begin position="3"/>
        <end position="143"/>
    </location>
</feature>
<dbReference type="SUPFAM" id="SSF55729">
    <property type="entry name" value="Acyl-CoA N-acyltransferases (Nat)"/>
    <property type="match status" value="1"/>
</dbReference>
<keyword evidence="1" id="KW-0808">Transferase</keyword>
<name>A0ABN0K871_ACICA</name>